<dbReference type="InterPro" id="IPR012337">
    <property type="entry name" value="RNaseH-like_sf"/>
</dbReference>
<dbReference type="InterPro" id="IPR036397">
    <property type="entry name" value="RNaseH_sf"/>
</dbReference>
<dbReference type="InterPro" id="IPR041577">
    <property type="entry name" value="RT_RNaseH_2"/>
</dbReference>
<dbReference type="GO" id="GO:0003676">
    <property type="term" value="F:nucleic acid binding"/>
    <property type="evidence" value="ECO:0007669"/>
    <property type="project" value="InterPro"/>
</dbReference>
<dbReference type="Gene3D" id="3.30.420.10">
    <property type="entry name" value="Ribonuclease H-like superfamily/Ribonuclease H"/>
    <property type="match status" value="1"/>
</dbReference>
<dbReference type="FunFam" id="3.10.20.370:FF:000001">
    <property type="entry name" value="Retrovirus-related Pol polyprotein from transposon 17.6-like protein"/>
    <property type="match status" value="1"/>
</dbReference>
<name>A0AAV0G0Y1_9ASTE</name>
<evidence type="ECO:0000259" key="2">
    <source>
        <dbReference type="PROSITE" id="PS50994"/>
    </source>
</evidence>
<dbReference type="FunFam" id="1.10.340.70:FF:000001">
    <property type="entry name" value="Retrovirus-related Pol polyprotein from transposon gypsy-like Protein"/>
    <property type="match status" value="1"/>
</dbReference>
<dbReference type="InterPro" id="IPR043502">
    <property type="entry name" value="DNA/RNA_pol_sf"/>
</dbReference>
<dbReference type="InterPro" id="IPR041588">
    <property type="entry name" value="Integrase_H2C2"/>
</dbReference>
<keyword evidence="4" id="KW-1185">Reference proteome</keyword>
<dbReference type="Gene3D" id="1.10.340.70">
    <property type="match status" value="1"/>
</dbReference>
<proteinExistence type="predicted"/>
<dbReference type="EMBL" id="CAMAPF010001028">
    <property type="protein sequence ID" value="CAH9141087.1"/>
    <property type="molecule type" value="Genomic_DNA"/>
</dbReference>
<reference evidence="3" key="1">
    <citation type="submission" date="2022-07" db="EMBL/GenBank/DDBJ databases">
        <authorList>
            <person name="Macas J."/>
            <person name="Novak P."/>
            <person name="Neumann P."/>
        </authorList>
    </citation>
    <scope>NUCLEOTIDE SEQUENCE</scope>
</reference>
<dbReference type="CDD" id="cd09274">
    <property type="entry name" value="RNase_HI_RT_Ty3"/>
    <property type="match status" value="1"/>
</dbReference>
<dbReference type="InterPro" id="IPR043128">
    <property type="entry name" value="Rev_trsase/Diguanyl_cyclase"/>
</dbReference>
<feature type="domain" description="Integrase catalytic" evidence="2">
    <location>
        <begin position="321"/>
        <end position="485"/>
    </location>
</feature>
<dbReference type="Gene3D" id="3.30.70.270">
    <property type="match status" value="1"/>
</dbReference>
<protein>
    <recommendedName>
        <fullName evidence="2">Integrase catalytic domain-containing protein</fullName>
    </recommendedName>
</protein>
<dbReference type="Pfam" id="PF17919">
    <property type="entry name" value="RT_RNaseH_2"/>
    <property type="match status" value="1"/>
</dbReference>
<dbReference type="InterPro" id="IPR050951">
    <property type="entry name" value="Retrovirus_Pol_polyprotein"/>
</dbReference>
<dbReference type="Pfam" id="PF17921">
    <property type="entry name" value="Integrase_H2C2"/>
    <property type="match status" value="1"/>
</dbReference>
<dbReference type="FunFam" id="3.30.70.270:FF:000020">
    <property type="entry name" value="Transposon Tf2-6 polyprotein-like Protein"/>
    <property type="match status" value="1"/>
</dbReference>
<dbReference type="GO" id="GO:0003824">
    <property type="term" value="F:catalytic activity"/>
    <property type="evidence" value="ECO:0007669"/>
    <property type="project" value="UniProtKB-KW"/>
</dbReference>
<gene>
    <name evidence="3" type="ORF">CEPIT_LOCUS38863</name>
</gene>
<evidence type="ECO:0000313" key="3">
    <source>
        <dbReference type="EMBL" id="CAH9141087.1"/>
    </source>
</evidence>
<dbReference type="SUPFAM" id="SSF56672">
    <property type="entry name" value="DNA/RNA polymerases"/>
    <property type="match status" value="1"/>
</dbReference>
<keyword evidence="1" id="KW-0511">Multifunctional enzyme</keyword>
<dbReference type="PROSITE" id="PS50994">
    <property type="entry name" value="INTEGRASE"/>
    <property type="match status" value="1"/>
</dbReference>
<dbReference type="InterPro" id="IPR001584">
    <property type="entry name" value="Integrase_cat-core"/>
</dbReference>
<evidence type="ECO:0000256" key="1">
    <source>
        <dbReference type="ARBA" id="ARBA00023268"/>
    </source>
</evidence>
<organism evidence="3 4">
    <name type="scientific">Cuscuta epithymum</name>
    <dbReference type="NCBI Taxonomy" id="186058"/>
    <lineage>
        <taxon>Eukaryota</taxon>
        <taxon>Viridiplantae</taxon>
        <taxon>Streptophyta</taxon>
        <taxon>Embryophyta</taxon>
        <taxon>Tracheophyta</taxon>
        <taxon>Spermatophyta</taxon>
        <taxon>Magnoliopsida</taxon>
        <taxon>eudicotyledons</taxon>
        <taxon>Gunneridae</taxon>
        <taxon>Pentapetalae</taxon>
        <taxon>asterids</taxon>
        <taxon>lamiids</taxon>
        <taxon>Solanales</taxon>
        <taxon>Convolvulaceae</taxon>
        <taxon>Cuscuteae</taxon>
        <taxon>Cuscuta</taxon>
        <taxon>Cuscuta subgen. Cuscuta</taxon>
    </lineage>
</organism>
<evidence type="ECO:0000313" key="4">
    <source>
        <dbReference type="Proteomes" id="UP001152523"/>
    </source>
</evidence>
<dbReference type="SUPFAM" id="SSF53098">
    <property type="entry name" value="Ribonuclease H-like"/>
    <property type="match status" value="1"/>
</dbReference>
<dbReference type="PANTHER" id="PTHR37984">
    <property type="entry name" value="PROTEIN CBG26694"/>
    <property type="match status" value="1"/>
</dbReference>
<dbReference type="GO" id="GO:0015074">
    <property type="term" value="P:DNA integration"/>
    <property type="evidence" value="ECO:0007669"/>
    <property type="project" value="InterPro"/>
</dbReference>
<comment type="caution">
    <text evidence="3">The sequence shown here is derived from an EMBL/GenBank/DDBJ whole genome shotgun (WGS) entry which is preliminary data.</text>
</comment>
<dbReference type="PANTHER" id="PTHR37984:SF5">
    <property type="entry name" value="PROTEIN NYNRIN-LIKE"/>
    <property type="match status" value="1"/>
</dbReference>
<accession>A0AAV0G0Y1</accession>
<dbReference type="Proteomes" id="UP001152523">
    <property type="component" value="Unassembled WGS sequence"/>
</dbReference>
<sequence length="536" mass="60826">MVKWSIPKNLKELRGFLGLTGYYRRFVKGYSHIAAPLTLLLKKDGFNWNDTASKAFEELKIAMTTVPVLRVPDFNKTFIVETDASGKGLGAVLMQDGGPIAYMSKELSPKHLSKSVYEKELMAIVFAIQKWRPYLLGRSFEVHTDQSSLKHLTEQTLMGEGQQKWIAKLMGYNFIIKYKPGVENKAADALSRKFTYAALSTVTCADWEGLTDELEKDKKWKQVIQKVMIQPDQHLDYKLKGGLLYYKGRLVLPKGSHRILTILKEYHDSAIGGHSGYFRTMKRIASLFFWEGMKSEIKDYIQGCEICQRNKYQALKPAGLLQPLPIPNHVWTDISMDFIGGLPKSQGMDTIMVVVDRLTKFSHFIPLAHPFNAKDVAESFVQEVVKIHGFPKSIVSDRDSIFLSSFWSELFKLAGTTLKYSTAYHPQSDGQTEVVNRCLETYLRCLSGSKPRQWVKWLPWAEYWFNTNYHSSLKSTPYQALFGQQPPSIIRGRGGSTKSVWGAAAPNKGPLISSNFFINIKSSNICPQYKKLIAPN</sequence>
<dbReference type="AlphaFoldDB" id="A0AAV0G0Y1"/>